<dbReference type="Gene3D" id="3.30.565.10">
    <property type="entry name" value="Histidine kinase-like ATPase, C-terminal domain"/>
    <property type="match status" value="1"/>
</dbReference>
<gene>
    <name evidence="1" type="ORF">EGI11_04790</name>
</gene>
<comment type="caution">
    <text evidence="1">The sequence shown here is derived from an EMBL/GenBank/DDBJ whole genome shotgun (WGS) entry which is preliminary data.</text>
</comment>
<dbReference type="EMBL" id="RJUG01000002">
    <property type="protein sequence ID" value="ROI10068.1"/>
    <property type="molecule type" value="Genomic_DNA"/>
</dbReference>
<evidence type="ECO:0008006" key="3">
    <source>
        <dbReference type="Google" id="ProtNLM"/>
    </source>
</evidence>
<evidence type="ECO:0000313" key="1">
    <source>
        <dbReference type="EMBL" id="ROI10068.1"/>
    </source>
</evidence>
<dbReference type="Pfam" id="PF13589">
    <property type="entry name" value="HATPase_c_3"/>
    <property type="match status" value="1"/>
</dbReference>
<dbReference type="SUPFAM" id="SSF55874">
    <property type="entry name" value="ATPase domain of HSP90 chaperone/DNA topoisomerase II/histidine kinase"/>
    <property type="match status" value="1"/>
</dbReference>
<protein>
    <recommendedName>
        <fullName evidence="3">ATP-binding protein</fullName>
    </recommendedName>
</protein>
<proteinExistence type="predicted"/>
<reference evidence="2" key="1">
    <citation type="submission" date="2018-11" db="EMBL/GenBank/DDBJ databases">
        <title>Proposal to divide the Flavobacteriaceae and reorganize its genera based on Amino Acid Identity values calculated from whole genome sequences.</title>
        <authorList>
            <person name="Nicholson A.C."/>
            <person name="Gulvik C.A."/>
            <person name="Whitney A.M."/>
            <person name="Humrighouse B.W."/>
            <person name="Bell M."/>
            <person name="Holmes B."/>
            <person name="Steigerwalt A."/>
            <person name="Villarma A."/>
            <person name="Sheth M."/>
            <person name="Batra D."/>
            <person name="Pryor J."/>
            <person name="Bernardet J.-F."/>
            <person name="Hugo C."/>
            <person name="Kampfer P."/>
            <person name="Newman J."/>
            <person name="Mcquiston J.R."/>
        </authorList>
    </citation>
    <scope>NUCLEOTIDE SEQUENCE [LARGE SCALE GENOMIC DNA]</scope>
    <source>
        <strain evidence="2">H3056</strain>
    </source>
</reference>
<evidence type="ECO:0000313" key="2">
    <source>
        <dbReference type="Proteomes" id="UP000270224"/>
    </source>
</evidence>
<sequence>MNKIENVSIKIQTGVYGQFRNLKNTAWFALGEYVDNAVQSFENNKSRLKAANNNKYQFEVKINIDKDNDFIKIYDNAAGIDIDNYVRAFEPAKIPIDNTGLHEFGMGMKTASIWLSDLWSVRTAALDEDEERLVEFDLKKVLAEEKELLEVDTISKEMTTHFTELTLNQLSKNAPSNHQIDKIKRHLLSIYRKFIRSGEMKLFINDDELIYEEPEILRAPFYNDPAGDIIEWKKGIVFSTGKYKVNGFIGILSTMSTSTVNGISLFRRGRVIEGSHDEKYRPKVLCGQIGSPRYKRIFGELELEGFSVSFNKGSFQEHDDLEALMEALKTEISSKDFDLYTQAEKYIKPKTIEDNKIVGKNIVNTLKKTADKEVLKTKLDTSIKEIENQSLVANNIEFSNKAETIDFHEEIIELKGEKYKLRLDLITEPAVSDLYSMIILDDELFSKKVIYKINLAHPFFTRFEKLKKEADYQPILLIIRSLVLAEIIAPSQGTKGAGNVRLNFNSFIKNL</sequence>
<dbReference type="OrthoDB" id="9813438at2"/>
<name>A0A3N0WY73_9FLAO</name>
<accession>A0A3N0WY73</accession>
<dbReference type="RefSeq" id="WP_123265314.1">
    <property type="nucleotide sequence ID" value="NZ_RJUG01000002.1"/>
</dbReference>
<dbReference type="InterPro" id="IPR036890">
    <property type="entry name" value="HATPase_C_sf"/>
</dbReference>
<dbReference type="Proteomes" id="UP000270224">
    <property type="component" value="Unassembled WGS sequence"/>
</dbReference>
<dbReference type="AlphaFoldDB" id="A0A3N0WY73"/>
<reference evidence="2" key="2">
    <citation type="submission" date="2018-11" db="EMBL/GenBank/DDBJ databases">
        <title>Proposal to divide the Flavobacteriaceae and reorganize its genera based on Amino Acid Identity values calculated from whole genome sequences.</title>
        <authorList>
            <person name="Nicholson A.C."/>
            <person name="Gulvik C.A."/>
            <person name="Whitney A.M."/>
            <person name="Humrighouse B.W."/>
            <person name="Bell M."/>
            <person name="Holmens B."/>
            <person name="Steigerwalt A."/>
            <person name="Villarma A."/>
            <person name="Sheth M."/>
            <person name="Batra D."/>
            <person name="Pryor J."/>
            <person name="Bernardet J.-F."/>
            <person name="Hugo C."/>
            <person name="Kampfer P."/>
            <person name="Newman J."/>
            <person name="Mcquiston J.R."/>
        </authorList>
    </citation>
    <scope>NUCLEOTIDE SEQUENCE [LARGE SCALE GENOMIC DNA]</scope>
    <source>
        <strain evidence="2">H3056</strain>
    </source>
</reference>
<organism evidence="1 2">
    <name type="scientific">Kaistella daneshvariae</name>
    <dbReference type="NCBI Taxonomy" id="2487074"/>
    <lineage>
        <taxon>Bacteria</taxon>
        <taxon>Pseudomonadati</taxon>
        <taxon>Bacteroidota</taxon>
        <taxon>Flavobacteriia</taxon>
        <taxon>Flavobacteriales</taxon>
        <taxon>Weeksellaceae</taxon>
        <taxon>Chryseobacterium group</taxon>
        <taxon>Kaistella</taxon>
    </lineage>
</organism>